<comment type="caution">
    <text evidence="2">The sequence shown here is derived from an EMBL/GenBank/DDBJ whole genome shotgun (WGS) entry which is preliminary data.</text>
</comment>
<proteinExistence type="predicted"/>
<dbReference type="AlphaFoldDB" id="A0AAV7LGC6"/>
<sequence length="143" mass="15699">MDFSSKLAVMCIISWWVLGVNLSWDTPSHEARPPQTIPYILIRDARSSSPPTPAKSSSVHPRTPRALLPPSLWWDWVECRKGGHPVALGEGVGTQGNAYLFFSVQRAQTHAPYGVLSLIPALLSFAATSSVAPPPRRLRSCLR</sequence>
<evidence type="ECO:0000313" key="3">
    <source>
        <dbReference type="Proteomes" id="UP001066276"/>
    </source>
</evidence>
<dbReference type="EMBL" id="JANPWB010000015">
    <property type="protein sequence ID" value="KAJ1090612.1"/>
    <property type="molecule type" value="Genomic_DNA"/>
</dbReference>
<evidence type="ECO:0000313" key="2">
    <source>
        <dbReference type="EMBL" id="KAJ1090612.1"/>
    </source>
</evidence>
<reference evidence="2" key="1">
    <citation type="journal article" date="2022" name="bioRxiv">
        <title>Sequencing and chromosome-scale assembly of the giantPleurodeles waltlgenome.</title>
        <authorList>
            <person name="Brown T."/>
            <person name="Elewa A."/>
            <person name="Iarovenko S."/>
            <person name="Subramanian E."/>
            <person name="Araus A.J."/>
            <person name="Petzold A."/>
            <person name="Susuki M."/>
            <person name="Suzuki K.-i.T."/>
            <person name="Hayashi T."/>
            <person name="Toyoda A."/>
            <person name="Oliveira C."/>
            <person name="Osipova E."/>
            <person name="Leigh N.D."/>
            <person name="Simon A."/>
            <person name="Yun M.H."/>
        </authorList>
    </citation>
    <scope>NUCLEOTIDE SEQUENCE</scope>
    <source>
        <strain evidence="2">20211129_DDA</strain>
        <tissue evidence="2">Liver</tissue>
    </source>
</reference>
<keyword evidence="3" id="KW-1185">Reference proteome</keyword>
<accession>A0AAV7LGC6</accession>
<name>A0AAV7LGC6_PLEWA</name>
<feature type="signal peptide" evidence="1">
    <location>
        <begin position="1"/>
        <end position="19"/>
    </location>
</feature>
<gene>
    <name evidence="2" type="ORF">NDU88_003742</name>
</gene>
<feature type="chain" id="PRO_5043507590" evidence="1">
    <location>
        <begin position="20"/>
        <end position="143"/>
    </location>
</feature>
<organism evidence="2 3">
    <name type="scientific">Pleurodeles waltl</name>
    <name type="common">Iberian ribbed newt</name>
    <dbReference type="NCBI Taxonomy" id="8319"/>
    <lineage>
        <taxon>Eukaryota</taxon>
        <taxon>Metazoa</taxon>
        <taxon>Chordata</taxon>
        <taxon>Craniata</taxon>
        <taxon>Vertebrata</taxon>
        <taxon>Euteleostomi</taxon>
        <taxon>Amphibia</taxon>
        <taxon>Batrachia</taxon>
        <taxon>Caudata</taxon>
        <taxon>Salamandroidea</taxon>
        <taxon>Salamandridae</taxon>
        <taxon>Pleurodelinae</taxon>
        <taxon>Pleurodeles</taxon>
    </lineage>
</organism>
<evidence type="ECO:0000256" key="1">
    <source>
        <dbReference type="SAM" id="SignalP"/>
    </source>
</evidence>
<keyword evidence="1" id="KW-0732">Signal</keyword>
<protein>
    <submittedName>
        <fullName evidence="2">Uncharacterized protein</fullName>
    </submittedName>
</protein>
<dbReference type="Proteomes" id="UP001066276">
    <property type="component" value="Chromosome 11"/>
</dbReference>